<organism evidence="1 2">
    <name type="scientific">Trifolium medium</name>
    <dbReference type="NCBI Taxonomy" id="97028"/>
    <lineage>
        <taxon>Eukaryota</taxon>
        <taxon>Viridiplantae</taxon>
        <taxon>Streptophyta</taxon>
        <taxon>Embryophyta</taxon>
        <taxon>Tracheophyta</taxon>
        <taxon>Spermatophyta</taxon>
        <taxon>Magnoliopsida</taxon>
        <taxon>eudicotyledons</taxon>
        <taxon>Gunneridae</taxon>
        <taxon>Pentapetalae</taxon>
        <taxon>rosids</taxon>
        <taxon>fabids</taxon>
        <taxon>Fabales</taxon>
        <taxon>Fabaceae</taxon>
        <taxon>Papilionoideae</taxon>
        <taxon>50 kb inversion clade</taxon>
        <taxon>NPAAA clade</taxon>
        <taxon>Hologalegina</taxon>
        <taxon>IRL clade</taxon>
        <taxon>Trifolieae</taxon>
        <taxon>Trifolium</taxon>
    </lineage>
</organism>
<sequence length="57" mass="6096">MVGSGPNVIHIVALNTGRVNPLWQAVKHILQCLLGTCHHGLLLQPSTALSKQSSRIS</sequence>
<feature type="non-terminal residue" evidence="1">
    <location>
        <position position="57"/>
    </location>
</feature>
<evidence type="ECO:0000313" key="2">
    <source>
        <dbReference type="Proteomes" id="UP000265520"/>
    </source>
</evidence>
<reference evidence="1 2" key="1">
    <citation type="journal article" date="2018" name="Front. Plant Sci.">
        <title>Red Clover (Trifolium pratense) and Zigzag Clover (T. medium) - A Picture of Genomic Similarities and Differences.</title>
        <authorList>
            <person name="Dluhosova J."/>
            <person name="Istvanek J."/>
            <person name="Nedelnik J."/>
            <person name="Repkova J."/>
        </authorList>
    </citation>
    <scope>NUCLEOTIDE SEQUENCE [LARGE SCALE GENOMIC DNA]</scope>
    <source>
        <strain evidence="2">cv. 10/8</strain>
        <tissue evidence="1">Leaf</tissue>
    </source>
</reference>
<comment type="caution">
    <text evidence="1">The sequence shown here is derived from an EMBL/GenBank/DDBJ whole genome shotgun (WGS) entry which is preliminary data.</text>
</comment>
<keyword evidence="2" id="KW-1185">Reference proteome</keyword>
<dbReference type="EMBL" id="LXQA010058518">
    <property type="protein sequence ID" value="MCI05388.1"/>
    <property type="molecule type" value="Genomic_DNA"/>
</dbReference>
<protein>
    <submittedName>
        <fullName evidence="1">Uncharacterized protein</fullName>
    </submittedName>
</protein>
<accession>A0A392P040</accession>
<dbReference type="AlphaFoldDB" id="A0A392P040"/>
<name>A0A392P040_9FABA</name>
<dbReference type="Proteomes" id="UP000265520">
    <property type="component" value="Unassembled WGS sequence"/>
</dbReference>
<evidence type="ECO:0000313" key="1">
    <source>
        <dbReference type="EMBL" id="MCI05388.1"/>
    </source>
</evidence>
<proteinExistence type="predicted"/>